<dbReference type="CDD" id="cd00075">
    <property type="entry name" value="HATPase"/>
    <property type="match status" value="1"/>
</dbReference>
<dbReference type="InterPro" id="IPR036097">
    <property type="entry name" value="HisK_dim/P_sf"/>
</dbReference>
<dbReference type="Pfam" id="PF02518">
    <property type="entry name" value="HATPase_c"/>
    <property type="match status" value="1"/>
</dbReference>
<accession>A0A1X7BTL4</accession>
<comment type="subcellular location">
    <subcellularLocation>
        <location evidence="2">Membrane</location>
    </subcellularLocation>
</comment>
<name>A0A1X7BTL4_9RHOB</name>
<evidence type="ECO:0000256" key="2">
    <source>
        <dbReference type="ARBA" id="ARBA00004370"/>
    </source>
</evidence>
<comment type="catalytic activity">
    <reaction evidence="1">
        <text>ATP + protein L-histidine = ADP + protein N-phospho-L-histidine.</text>
        <dbReference type="EC" id="2.7.13.3"/>
    </reaction>
</comment>
<reference evidence="10 11" key="1">
    <citation type="submission" date="2017-03" db="EMBL/GenBank/DDBJ databases">
        <authorList>
            <person name="Afonso C.L."/>
            <person name="Miller P.J."/>
            <person name="Scott M.A."/>
            <person name="Spackman E."/>
            <person name="Goraichik I."/>
            <person name="Dimitrov K.M."/>
            <person name="Suarez D.L."/>
            <person name="Swayne D.E."/>
        </authorList>
    </citation>
    <scope>NUCLEOTIDE SEQUENCE [LARGE SCALE GENOMIC DNA]</scope>
    <source>
        <strain evidence="10 11">CECT 7745</strain>
    </source>
</reference>
<dbReference type="EMBL" id="FWXB01000010">
    <property type="protein sequence ID" value="SMC12977.1"/>
    <property type="molecule type" value="Genomic_DNA"/>
</dbReference>
<keyword evidence="4" id="KW-0597">Phosphoprotein</keyword>
<dbReference type="PANTHER" id="PTHR43711:SF31">
    <property type="entry name" value="HISTIDINE KINASE"/>
    <property type="match status" value="1"/>
</dbReference>
<keyword evidence="7" id="KW-0902">Two-component regulatory system</keyword>
<evidence type="ECO:0000256" key="6">
    <source>
        <dbReference type="ARBA" id="ARBA00022777"/>
    </source>
</evidence>
<dbReference type="Gene3D" id="6.10.340.10">
    <property type="match status" value="1"/>
</dbReference>
<dbReference type="InterPro" id="IPR003594">
    <property type="entry name" value="HATPase_dom"/>
</dbReference>
<dbReference type="SUPFAM" id="SSF158472">
    <property type="entry name" value="HAMP domain-like"/>
    <property type="match status" value="1"/>
</dbReference>
<dbReference type="InterPro" id="IPR005467">
    <property type="entry name" value="His_kinase_dom"/>
</dbReference>
<dbReference type="AlphaFoldDB" id="A0A1X7BTL4"/>
<dbReference type="Gene3D" id="3.30.565.10">
    <property type="entry name" value="Histidine kinase-like ATPase, C-terminal domain"/>
    <property type="match status" value="1"/>
</dbReference>
<dbReference type="GO" id="GO:0000155">
    <property type="term" value="F:phosphorelay sensor kinase activity"/>
    <property type="evidence" value="ECO:0007669"/>
    <property type="project" value="InterPro"/>
</dbReference>
<dbReference type="Gene3D" id="1.10.287.130">
    <property type="match status" value="1"/>
</dbReference>
<sequence>MQRFVEINETLFENQFAQRQTEQKIREVATHLMRATTQFEDFIDKLLIRATTIILTNSSKIGAGQVIVPDERNVFLIFAGEVEVLNSLKSDVIDISNIVQSDLADFENSKSGGFADKLRFRVRSITQSLTLLQQSETRSELAKLATQINESLTAPAGYIDLQNEAQKAKRDFDELKGDQAVAVNDIDAKVEQIVFEATGSFETDIILAADLTRIIMGIGISTSLFVLSAIFLLDRNVVRNQISRRFTTMTEDILTISKGDYSHSIRVHGRDELGDIAHALDVFKNQAAELERSNAELERFAYVAAHDLRSPLDAIQDLARWTLEDERDSLSASCIENLELLIKRSSRLSALQADLLTYAQVGEMDTSVKPLFLKDEIEKISDMLDPESHYHITLENDPGEIVTYNLPLRQILINLITNAIKHHDRSSGRITVKFSRGGGQLKFVVEDDGPGIEPRFQGQIFELFKTLQSRDRVEGSGLGLALVTKVVERLGGKILVQSDAPQERGTRFVFEITDFSEESEVSRAA</sequence>
<evidence type="ECO:0000256" key="4">
    <source>
        <dbReference type="ARBA" id="ARBA00022553"/>
    </source>
</evidence>
<gene>
    <name evidence="10" type="primary">cph1_5</name>
    <name evidence="10" type="ORF">ROA7745_02811</name>
</gene>
<dbReference type="GO" id="GO:0016020">
    <property type="term" value="C:membrane"/>
    <property type="evidence" value="ECO:0007669"/>
    <property type="project" value="UniProtKB-SubCell"/>
</dbReference>
<keyword evidence="5 10" id="KW-0808">Transferase</keyword>
<proteinExistence type="predicted"/>
<protein>
    <recommendedName>
        <fullName evidence="3">histidine kinase</fullName>
        <ecNumber evidence="3">2.7.13.3</ecNumber>
    </recommendedName>
</protein>
<dbReference type="InterPro" id="IPR036890">
    <property type="entry name" value="HATPase_C_sf"/>
</dbReference>
<evidence type="ECO:0000313" key="10">
    <source>
        <dbReference type="EMBL" id="SMC12977.1"/>
    </source>
</evidence>
<feature type="domain" description="HAMP" evidence="9">
    <location>
        <begin position="240"/>
        <end position="292"/>
    </location>
</feature>
<organism evidence="10 11">
    <name type="scientific">Roseovarius aestuarii</name>
    <dbReference type="NCBI Taxonomy" id="475083"/>
    <lineage>
        <taxon>Bacteria</taxon>
        <taxon>Pseudomonadati</taxon>
        <taxon>Pseudomonadota</taxon>
        <taxon>Alphaproteobacteria</taxon>
        <taxon>Rhodobacterales</taxon>
        <taxon>Roseobacteraceae</taxon>
        <taxon>Roseovarius</taxon>
    </lineage>
</organism>
<evidence type="ECO:0000259" key="9">
    <source>
        <dbReference type="PROSITE" id="PS50885"/>
    </source>
</evidence>
<dbReference type="PROSITE" id="PS50885">
    <property type="entry name" value="HAMP"/>
    <property type="match status" value="1"/>
</dbReference>
<dbReference type="SUPFAM" id="SSF55874">
    <property type="entry name" value="ATPase domain of HSP90 chaperone/DNA topoisomerase II/histidine kinase"/>
    <property type="match status" value="1"/>
</dbReference>
<evidence type="ECO:0000256" key="1">
    <source>
        <dbReference type="ARBA" id="ARBA00000085"/>
    </source>
</evidence>
<dbReference type="CDD" id="cd06225">
    <property type="entry name" value="HAMP"/>
    <property type="match status" value="1"/>
</dbReference>
<dbReference type="InterPro" id="IPR003661">
    <property type="entry name" value="HisK_dim/P_dom"/>
</dbReference>
<dbReference type="SMART" id="SM00387">
    <property type="entry name" value="HATPase_c"/>
    <property type="match status" value="1"/>
</dbReference>
<dbReference type="InterPro" id="IPR050736">
    <property type="entry name" value="Sensor_HK_Regulatory"/>
</dbReference>
<feature type="domain" description="Histidine kinase" evidence="8">
    <location>
        <begin position="303"/>
        <end position="516"/>
    </location>
</feature>
<dbReference type="PANTHER" id="PTHR43711">
    <property type="entry name" value="TWO-COMPONENT HISTIDINE KINASE"/>
    <property type="match status" value="1"/>
</dbReference>
<keyword evidence="6" id="KW-0418">Kinase</keyword>
<dbReference type="EC" id="2.7.13.3" evidence="3"/>
<dbReference type="SUPFAM" id="SSF47384">
    <property type="entry name" value="Homodimeric domain of signal transducing histidine kinase"/>
    <property type="match status" value="1"/>
</dbReference>
<keyword evidence="11" id="KW-1185">Reference proteome</keyword>
<evidence type="ECO:0000256" key="7">
    <source>
        <dbReference type="ARBA" id="ARBA00023012"/>
    </source>
</evidence>
<evidence type="ECO:0000313" key="11">
    <source>
        <dbReference type="Proteomes" id="UP000193224"/>
    </source>
</evidence>
<dbReference type="SMART" id="SM00304">
    <property type="entry name" value="HAMP"/>
    <property type="match status" value="1"/>
</dbReference>
<dbReference type="InterPro" id="IPR003660">
    <property type="entry name" value="HAMP_dom"/>
</dbReference>
<dbReference type="PROSITE" id="PS50109">
    <property type="entry name" value="HIS_KIN"/>
    <property type="match status" value="1"/>
</dbReference>
<dbReference type="InterPro" id="IPR004358">
    <property type="entry name" value="Sig_transdc_His_kin-like_C"/>
</dbReference>
<dbReference type="Pfam" id="PF00672">
    <property type="entry name" value="HAMP"/>
    <property type="match status" value="1"/>
</dbReference>
<dbReference type="Proteomes" id="UP000193224">
    <property type="component" value="Unassembled WGS sequence"/>
</dbReference>
<evidence type="ECO:0000256" key="5">
    <source>
        <dbReference type="ARBA" id="ARBA00022679"/>
    </source>
</evidence>
<evidence type="ECO:0000259" key="8">
    <source>
        <dbReference type="PROSITE" id="PS50109"/>
    </source>
</evidence>
<dbReference type="CDD" id="cd00082">
    <property type="entry name" value="HisKA"/>
    <property type="match status" value="1"/>
</dbReference>
<evidence type="ECO:0000256" key="3">
    <source>
        <dbReference type="ARBA" id="ARBA00012438"/>
    </source>
</evidence>
<dbReference type="PRINTS" id="PR00344">
    <property type="entry name" value="BCTRLSENSOR"/>
</dbReference>